<keyword evidence="7 14" id="KW-0812">Transmembrane</keyword>
<evidence type="ECO:0000256" key="10">
    <source>
        <dbReference type="ARBA" id="ARBA00022840"/>
    </source>
</evidence>
<dbReference type="GO" id="GO:0005886">
    <property type="term" value="C:plasma membrane"/>
    <property type="evidence" value="ECO:0007669"/>
    <property type="project" value="UniProtKB-SubCell"/>
</dbReference>
<evidence type="ECO:0000256" key="14">
    <source>
        <dbReference type="SAM" id="Phobius"/>
    </source>
</evidence>
<dbReference type="InterPro" id="IPR029151">
    <property type="entry name" value="Sensor-like_sf"/>
</dbReference>
<dbReference type="EC" id="2.7.13.3" evidence="3"/>
<dbReference type="InterPro" id="IPR036097">
    <property type="entry name" value="HisK_dim/P_sf"/>
</dbReference>
<evidence type="ECO:0000256" key="13">
    <source>
        <dbReference type="ARBA" id="ARBA00023136"/>
    </source>
</evidence>
<comment type="catalytic activity">
    <reaction evidence="1">
        <text>ATP + protein L-histidine = ADP + protein N-phospho-L-histidine.</text>
        <dbReference type="EC" id="2.7.13.3"/>
    </reaction>
</comment>
<keyword evidence="10" id="KW-0067">ATP-binding</keyword>
<dbReference type="InterPro" id="IPR005467">
    <property type="entry name" value="His_kinase_dom"/>
</dbReference>
<protein>
    <recommendedName>
        <fullName evidence="3">histidine kinase</fullName>
        <ecNumber evidence="3">2.7.13.3</ecNumber>
    </recommendedName>
</protein>
<evidence type="ECO:0000256" key="12">
    <source>
        <dbReference type="ARBA" id="ARBA00023012"/>
    </source>
</evidence>
<keyword evidence="4" id="KW-1003">Cell membrane</keyword>
<dbReference type="PANTHER" id="PTHR43065">
    <property type="entry name" value="SENSOR HISTIDINE KINASE"/>
    <property type="match status" value="1"/>
</dbReference>
<dbReference type="Pfam" id="PF00512">
    <property type="entry name" value="HisKA"/>
    <property type="match status" value="1"/>
</dbReference>
<keyword evidence="5" id="KW-0597">Phosphoprotein</keyword>
<dbReference type="CDD" id="cd00075">
    <property type="entry name" value="HATPase"/>
    <property type="match status" value="1"/>
</dbReference>
<feature type="domain" description="Histidine kinase" evidence="15">
    <location>
        <begin position="335"/>
        <end position="541"/>
    </location>
</feature>
<reference evidence="16" key="1">
    <citation type="journal article" date="2020" name="mSystems">
        <title>Genome- and Community-Level Interaction Insights into Carbon Utilization and Element Cycling Functions of Hydrothermarchaeota in Hydrothermal Sediment.</title>
        <authorList>
            <person name="Zhou Z."/>
            <person name="Liu Y."/>
            <person name="Xu W."/>
            <person name="Pan J."/>
            <person name="Luo Z.H."/>
            <person name="Li M."/>
        </authorList>
    </citation>
    <scope>NUCLEOTIDE SEQUENCE [LARGE SCALE GENOMIC DNA]</scope>
    <source>
        <strain evidence="16">SpSt-6</strain>
    </source>
</reference>
<keyword evidence="13 14" id="KW-0472">Membrane</keyword>
<dbReference type="InterPro" id="IPR004358">
    <property type="entry name" value="Sig_transdc_His_kin-like_C"/>
</dbReference>
<evidence type="ECO:0000256" key="6">
    <source>
        <dbReference type="ARBA" id="ARBA00022679"/>
    </source>
</evidence>
<keyword evidence="9 16" id="KW-0418">Kinase</keyword>
<dbReference type="AlphaFoldDB" id="A0A7C4NYX3"/>
<dbReference type="Pfam" id="PF02518">
    <property type="entry name" value="HATPase_c"/>
    <property type="match status" value="1"/>
</dbReference>
<keyword evidence="11 14" id="KW-1133">Transmembrane helix</keyword>
<name>A0A7C4NYX3_9BACT</name>
<sequence>MRKNLNYLKNMLIFKDPLSSFYKLLRRFSIRNRLFLSFLFIIILLIFSVNFLIINYQKKSLKKQYYQGLKHNLEIFSLELVDGLIFFDPLKLDEKVNSLKTTPGIVYVMVIDKKGKIVAHSNASQLGNFIPINSFTFRNWEVVDSNKIRHINLPVFKEDFYLGAVRVGVSEAELEEFINQSIKTLKNYMIFISGIFLVITLIVSYFISITLIQPLAKLKESIKKAQINEFELCENENLILCKDFYQCQETQCPAYGKTRCWLYETSRKWCKEVLQKDCEDCYVYKYSCKDELGYVIESFNKMMVDLKFYMEELHRATQEKIKLEKISAVSEMAMVVAHEIKNPLNSIKAACSYLKANFKGKVFQEFLSIIDRETQRLNELITSFLTYARPISLKLEKANINTIIKDVINLMKTEFEEEGKIIEMNLDQSIPEFYFDPSQIKQMILNLLVNAEDATKEGDKIWVITQKEGDFVVISVKDTGEGIPEEILDKIFEPFFTTKVTGSGLGLACVERIVREHGGKITVFSKKGEGTEFRVFLPIKYEL</sequence>
<dbReference type="CDD" id="cd00082">
    <property type="entry name" value="HisKA"/>
    <property type="match status" value="1"/>
</dbReference>
<accession>A0A7C4NYX3</accession>
<dbReference type="Gene3D" id="3.30.565.10">
    <property type="entry name" value="Histidine kinase-like ATPase, C-terminal domain"/>
    <property type="match status" value="1"/>
</dbReference>
<dbReference type="EMBL" id="DSZN01000002">
    <property type="protein sequence ID" value="HGQ84847.1"/>
    <property type="molecule type" value="Genomic_DNA"/>
</dbReference>
<evidence type="ECO:0000256" key="2">
    <source>
        <dbReference type="ARBA" id="ARBA00004651"/>
    </source>
</evidence>
<dbReference type="PANTHER" id="PTHR43065:SF10">
    <property type="entry name" value="PEROXIDE STRESS-ACTIVATED HISTIDINE KINASE MAK3"/>
    <property type="match status" value="1"/>
</dbReference>
<dbReference type="InterPro" id="IPR003594">
    <property type="entry name" value="HATPase_dom"/>
</dbReference>
<evidence type="ECO:0000313" key="16">
    <source>
        <dbReference type="EMBL" id="HGQ84847.1"/>
    </source>
</evidence>
<evidence type="ECO:0000256" key="3">
    <source>
        <dbReference type="ARBA" id="ARBA00012438"/>
    </source>
</evidence>
<dbReference type="Gene3D" id="6.10.340.10">
    <property type="match status" value="1"/>
</dbReference>
<dbReference type="SMART" id="SM00387">
    <property type="entry name" value="HATPase_c"/>
    <property type="match status" value="1"/>
</dbReference>
<comment type="caution">
    <text evidence="16">The sequence shown here is derived from an EMBL/GenBank/DDBJ whole genome shotgun (WGS) entry which is preliminary data.</text>
</comment>
<evidence type="ECO:0000256" key="1">
    <source>
        <dbReference type="ARBA" id="ARBA00000085"/>
    </source>
</evidence>
<evidence type="ECO:0000256" key="8">
    <source>
        <dbReference type="ARBA" id="ARBA00022741"/>
    </source>
</evidence>
<evidence type="ECO:0000256" key="11">
    <source>
        <dbReference type="ARBA" id="ARBA00022989"/>
    </source>
</evidence>
<dbReference type="InterPro" id="IPR033463">
    <property type="entry name" value="sCache_3"/>
</dbReference>
<evidence type="ECO:0000256" key="5">
    <source>
        <dbReference type="ARBA" id="ARBA00022553"/>
    </source>
</evidence>
<evidence type="ECO:0000256" key="7">
    <source>
        <dbReference type="ARBA" id="ARBA00022692"/>
    </source>
</evidence>
<dbReference type="SUPFAM" id="SSF47384">
    <property type="entry name" value="Homodimeric domain of signal transducing histidine kinase"/>
    <property type="match status" value="1"/>
</dbReference>
<organism evidence="16">
    <name type="scientific">Thermodesulfobacterium geofontis</name>
    <dbReference type="NCBI Taxonomy" id="1295609"/>
    <lineage>
        <taxon>Bacteria</taxon>
        <taxon>Pseudomonadati</taxon>
        <taxon>Thermodesulfobacteriota</taxon>
        <taxon>Thermodesulfobacteria</taxon>
        <taxon>Thermodesulfobacteriales</taxon>
        <taxon>Thermodesulfobacteriaceae</taxon>
        <taxon>Thermodesulfobacterium</taxon>
    </lineage>
</organism>
<dbReference type="SMART" id="SM00388">
    <property type="entry name" value="HisKA"/>
    <property type="match status" value="1"/>
</dbReference>
<evidence type="ECO:0000256" key="9">
    <source>
        <dbReference type="ARBA" id="ARBA00022777"/>
    </source>
</evidence>
<dbReference type="SUPFAM" id="SSF55874">
    <property type="entry name" value="ATPase domain of HSP90 chaperone/DNA topoisomerase II/histidine kinase"/>
    <property type="match status" value="1"/>
</dbReference>
<dbReference type="SUPFAM" id="SSF103190">
    <property type="entry name" value="Sensory domain-like"/>
    <property type="match status" value="1"/>
</dbReference>
<feature type="transmembrane region" description="Helical" evidence="14">
    <location>
        <begin position="188"/>
        <end position="212"/>
    </location>
</feature>
<dbReference type="PRINTS" id="PR00344">
    <property type="entry name" value="BCTRLSENSOR"/>
</dbReference>
<dbReference type="Pfam" id="PF17203">
    <property type="entry name" value="sCache_3_2"/>
    <property type="match status" value="1"/>
</dbReference>
<evidence type="ECO:0000256" key="4">
    <source>
        <dbReference type="ARBA" id="ARBA00022475"/>
    </source>
</evidence>
<comment type="subcellular location">
    <subcellularLocation>
        <location evidence="2">Cell membrane</location>
        <topology evidence="2">Multi-pass membrane protein</topology>
    </subcellularLocation>
</comment>
<evidence type="ECO:0000259" key="15">
    <source>
        <dbReference type="PROSITE" id="PS50109"/>
    </source>
</evidence>
<proteinExistence type="predicted"/>
<keyword evidence="6" id="KW-0808">Transferase</keyword>
<dbReference type="PROSITE" id="PS50109">
    <property type="entry name" value="HIS_KIN"/>
    <property type="match status" value="1"/>
</dbReference>
<dbReference type="GO" id="GO:0005524">
    <property type="term" value="F:ATP binding"/>
    <property type="evidence" value="ECO:0007669"/>
    <property type="project" value="UniProtKB-KW"/>
</dbReference>
<dbReference type="InterPro" id="IPR003661">
    <property type="entry name" value="HisK_dim/P_dom"/>
</dbReference>
<dbReference type="Gene3D" id="1.10.287.130">
    <property type="match status" value="1"/>
</dbReference>
<keyword evidence="8" id="KW-0547">Nucleotide-binding</keyword>
<feature type="transmembrane region" description="Helical" evidence="14">
    <location>
        <begin position="34"/>
        <end position="54"/>
    </location>
</feature>
<keyword evidence="12" id="KW-0902">Two-component regulatory system</keyword>
<dbReference type="InterPro" id="IPR036890">
    <property type="entry name" value="HATPase_C_sf"/>
</dbReference>
<gene>
    <name evidence="16" type="ORF">ENT66_00065</name>
</gene>
<dbReference type="GO" id="GO:0000155">
    <property type="term" value="F:phosphorelay sensor kinase activity"/>
    <property type="evidence" value="ECO:0007669"/>
    <property type="project" value="InterPro"/>
</dbReference>